<keyword evidence="1" id="KW-0732">Signal</keyword>
<feature type="domain" description="Endo-beta-1,6-galactanase-like" evidence="2">
    <location>
        <begin position="24"/>
        <end position="259"/>
    </location>
</feature>
<dbReference type="GO" id="GO:0004553">
    <property type="term" value="F:hydrolase activity, hydrolyzing O-glycosyl compounds"/>
    <property type="evidence" value="ECO:0007669"/>
    <property type="project" value="InterPro"/>
</dbReference>
<dbReference type="PANTHER" id="PTHR42767:SF1">
    <property type="entry name" value="ENDO-BETA-1,6-GALACTANASE-LIKE DOMAIN-CONTAINING PROTEIN"/>
    <property type="match status" value="1"/>
</dbReference>
<dbReference type="InterPro" id="IPR013780">
    <property type="entry name" value="Glyco_hydro_b"/>
</dbReference>
<dbReference type="Gene3D" id="3.20.20.80">
    <property type="entry name" value="Glycosidases"/>
    <property type="match status" value="1"/>
</dbReference>
<dbReference type="EMBL" id="MCFJ01000005">
    <property type="protein sequence ID" value="ORY65756.1"/>
    <property type="molecule type" value="Genomic_DNA"/>
</dbReference>
<evidence type="ECO:0000256" key="1">
    <source>
        <dbReference type="SAM" id="SignalP"/>
    </source>
</evidence>
<dbReference type="OrthoDB" id="2012278at2759"/>
<dbReference type="Gene3D" id="2.60.40.1180">
    <property type="entry name" value="Golgi alpha-mannosidase II"/>
    <property type="match status" value="1"/>
</dbReference>
<proteinExistence type="predicted"/>
<sequence length="483" mass="53134">MARFTIVLILAAHLSCTPLTAADTSITINPASKYGTWEGWGTSLAWWAKKFGTRDDLADIFFTTKSTQLSGKSLPGLGLTIIRYNAGAVSTNTVDGTSIAISSTMKASREMEGFWIDWMSGDPASSSWNWSVDANQRAMMTKAKSRDATKFELFSNSPMWWMLKNKNPAGANDGGNNLQSWNVDNHTAYLATIAEYSQKNWGITFESIEPFNEPAANWWKASTGTQEGCHFEVSSQPEIITSLRNELDSRGLSFTIIAASDENTYDQAVTTYKGLSSVNSKIGRINVHGYQYGNGARDTLYGLASKAGQKLWNSEYGESDSTGEQLVSNLILDFRWLHPTAWIYWQVLDGGGWGVIDADNDAGTVGAANQKYFVLAQFTRHIRPGMTILDGGSDNVVAAYDATNKRLVVVAVNWGNAQYLGFDLSKFSGKPENGNTVRRWQTMIGSGEQYVAKAADTKINGTSFWSYFDNNLIQTFEVDGVTL</sequence>
<evidence type="ECO:0000259" key="2">
    <source>
        <dbReference type="Pfam" id="PF14587"/>
    </source>
</evidence>
<dbReference type="InterPro" id="IPR017853">
    <property type="entry name" value="GH"/>
</dbReference>
<name>A0A1Y2E362_9PEZI</name>
<dbReference type="STRING" id="1141098.A0A1Y2E362"/>
<feature type="signal peptide" evidence="1">
    <location>
        <begin position="1"/>
        <end position="22"/>
    </location>
</feature>
<comment type="caution">
    <text evidence="3">The sequence shown here is derived from an EMBL/GenBank/DDBJ whole genome shotgun (WGS) entry which is preliminary data.</text>
</comment>
<accession>A0A1Y2E362</accession>
<dbReference type="SUPFAM" id="SSF51445">
    <property type="entry name" value="(Trans)glycosidases"/>
    <property type="match status" value="1"/>
</dbReference>
<organism evidence="3 4">
    <name type="scientific">Pseudomassariella vexata</name>
    <dbReference type="NCBI Taxonomy" id="1141098"/>
    <lineage>
        <taxon>Eukaryota</taxon>
        <taxon>Fungi</taxon>
        <taxon>Dikarya</taxon>
        <taxon>Ascomycota</taxon>
        <taxon>Pezizomycotina</taxon>
        <taxon>Sordariomycetes</taxon>
        <taxon>Xylariomycetidae</taxon>
        <taxon>Amphisphaeriales</taxon>
        <taxon>Pseudomassariaceae</taxon>
        <taxon>Pseudomassariella</taxon>
    </lineage>
</organism>
<protein>
    <submittedName>
        <fullName evidence="3">Endo-beta-1,6-galactanase</fullName>
    </submittedName>
</protein>
<keyword evidence="4" id="KW-1185">Reference proteome</keyword>
<dbReference type="Pfam" id="PF14587">
    <property type="entry name" value="Glyco_hydr_30_2"/>
    <property type="match status" value="1"/>
</dbReference>
<dbReference type="GeneID" id="63781453"/>
<evidence type="ECO:0000313" key="4">
    <source>
        <dbReference type="Proteomes" id="UP000193689"/>
    </source>
</evidence>
<dbReference type="PANTHER" id="PTHR42767">
    <property type="entry name" value="ENDO-BETA-1,6-GALACTANASE"/>
    <property type="match status" value="1"/>
</dbReference>
<dbReference type="InParanoid" id="A0A1Y2E362"/>
<dbReference type="AlphaFoldDB" id="A0A1Y2E362"/>
<reference evidence="3 4" key="1">
    <citation type="submission" date="2016-07" db="EMBL/GenBank/DDBJ databases">
        <title>Pervasive Adenine N6-methylation of Active Genes in Fungi.</title>
        <authorList>
            <consortium name="DOE Joint Genome Institute"/>
            <person name="Mondo S.J."/>
            <person name="Dannebaum R.O."/>
            <person name="Kuo R.C."/>
            <person name="Labutti K."/>
            <person name="Haridas S."/>
            <person name="Kuo A."/>
            <person name="Salamov A."/>
            <person name="Ahrendt S.R."/>
            <person name="Lipzen A."/>
            <person name="Sullivan W."/>
            <person name="Andreopoulos W.B."/>
            <person name="Clum A."/>
            <person name="Lindquist E."/>
            <person name="Daum C."/>
            <person name="Ramamoorthy G.K."/>
            <person name="Gryganskyi A."/>
            <person name="Culley D."/>
            <person name="Magnuson J.K."/>
            <person name="James T.Y."/>
            <person name="O'Malley M.A."/>
            <person name="Stajich J.E."/>
            <person name="Spatafora J.W."/>
            <person name="Visel A."/>
            <person name="Grigoriev I.V."/>
        </authorList>
    </citation>
    <scope>NUCLEOTIDE SEQUENCE [LARGE SCALE GENOMIC DNA]</scope>
    <source>
        <strain evidence="3 4">CBS 129021</strain>
    </source>
</reference>
<gene>
    <name evidence="3" type="ORF">BCR38DRAFT_522683</name>
</gene>
<dbReference type="InterPro" id="IPR039514">
    <property type="entry name" value="6GAL-like"/>
</dbReference>
<evidence type="ECO:0000313" key="3">
    <source>
        <dbReference type="EMBL" id="ORY65756.1"/>
    </source>
</evidence>
<dbReference type="RefSeq" id="XP_040716720.1">
    <property type="nucleotide sequence ID" value="XM_040865241.1"/>
</dbReference>
<dbReference type="InterPro" id="IPR039743">
    <property type="entry name" value="6GAL/EXGAL"/>
</dbReference>
<feature type="chain" id="PRO_5012011102" evidence="1">
    <location>
        <begin position="23"/>
        <end position="483"/>
    </location>
</feature>
<dbReference type="Proteomes" id="UP000193689">
    <property type="component" value="Unassembled WGS sequence"/>
</dbReference>